<evidence type="ECO:0000259" key="1">
    <source>
        <dbReference type="Pfam" id="PF13610"/>
    </source>
</evidence>
<name>A0AAE3M6H1_9BACT</name>
<dbReference type="PANTHER" id="PTHR35528:SF3">
    <property type="entry name" value="BLL1675 PROTEIN"/>
    <property type="match status" value="1"/>
</dbReference>
<dbReference type="Pfam" id="PF13610">
    <property type="entry name" value="DDE_Tnp_IS240"/>
    <property type="match status" value="1"/>
</dbReference>
<keyword evidence="3" id="KW-1185">Reference proteome</keyword>
<feature type="domain" description="DDE" evidence="1">
    <location>
        <begin position="7"/>
        <end position="105"/>
    </location>
</feature>
<organism evidence="2 3">
    <name type="scientific">Plebeiibacterium sediminum</name>
    <dbReference type="NCBI Taxonomy" id="2992112"/>
    <lineage>
        <taxon>Bacteria</taxon>
        <taxon>Pseudomonadati</taxon>
        <taxon>Bacteroidota</taxon>
        <taxon>Bacteroidia</taxon>
        <taxon>Marinilabiliales</taxon>
        <taxon>Marinilabiliaceae</taxon>
        <taxon>Plebeiibacterium</taxon>
    </lineage>
</organism>
<dbReference type="RefSeq" id="WP_301191534.1">
    <property type="nucleotide sequence ID" value="NZ_JAPDPJ010000041.1"/>
</dbReference>
<dbReference type="PANTHER" id="PTHR35528">
    <property type="entry name" value="BLL1675 PROTEIN"/>
    <property type="match status" value="1"/>
</dbReference>
<accession>A0AAE3M6H1</accession>
<dbReference type="InterPro" id="IPR052183">
    <property type="entry name" value="IS_Transposase"/>
</dbReference>
<dbReference type="EMBL" id="JAPDPJ010000041">
    <property type="protein sequence ID" value="MCW3787973.1"/>
    <property type="molecule type" value="Genomic_DNA"/>
</dbReference>
<comment type="caution">
    <text evidence="2">The sequence shown here is derived from an EMBL/GenBank/DDBJ whole genome shotgun (WGS) entry which is preliminary data.</text>
</comment>
<reference evidence="2" key="1">
    <citation type="submission" date="2022-10" db="EMBL/GenBank/DDBJ databases">
        <authorList>
            <person name="Yu W.X."/>
        </authorList>
    </citation>
    <scope>NUCLEOTIDE SEQUENCE</scope>
    <source>
        <strain evidence="2">AAT</strain>
    </source>
</reference>
<proteinExistence type="predicted"/>
<evidence type="ECO:0000313" key="3">
    <source>
        <dbReference type="Proteomes" id="UP001209229"/>
    </source>
</evidence>
<dbReference type="InterPro" id="IPR032874">
    <property type="entry name" value="DDE_dom"/>
</dbReference>
<gene>
    <name evidence="2" type="ORF">OM075_15970</name>
</gene>
<sequence>MGLFQNKTALTFFYKAFANNGIPEKVTIDKSGANIAALDQINDDYINCGEITRIEKRCSKYLNNRIEQDHRFIKRRTNPMLGFKSFSSAINTLTGLELMRIIQKKQVINGRGLSNWQIFKSLAA</sequence>
<dbReference type="Proteomes" id="UP001209229">
    <property type="component" value="Unassembled WGS sequence"/>
</dbReference>
<evidence type="ECO:0000313" key="2">
    <source>
        <dbReference type="EMBL" id="MCW3787973.1"/>
    </source>
</evidence>
<protein>
    <submittedName>
        <fullName evidence="2">DDE-type integrase/transposase/recombinase</fullName>
    </submittedName>
</protein>
<dbReference type="AlphaFoldDB" id="A0AAE3M6H1"/>